<proteinExistence type="inferred from homology"/>
<evidence type="ECO:0000256" key="1">
    <source>
        <dbReference type="ARBA" id="ARBA00006484"/>
    </source>
</evidence>
<evidence type="ECO:0000259" key="4">
    <source>
        <dbReference type="SMART" id="SM00822"/>
    </source>
</evidence>
<dbReference type="InterPro" id="IPR057326">
    <property type="entry name" value="KR_dom"/>
</dbReference>
<protein>
    <submittedName>
        <fullName evidence="5">SDR family NAD(P)-dependent oxidoreductase</fullName>
    </submittedName>
</protein>
<dbReference type="EMBL" id="SACN01000001">
    <property type="protein sequence ID" value="RVT94062.1"/>
    <property type="molecule type" value="Genomic_DNA"/>
</dbReference>
<dbReference type="InterPro" id="IPR036291">
    <property type="entry name" value="NAD(P)-bd_dom_sf"/>
</dbReference>
<keyword evidence="2" id="KW-0560">Oxidoreductase</keyword>
<comment type="similarity">
    <text evidence="1 3">Belongs to the short-chain dehydrogenases/reductases (SDR) family.</text>
</comment>
<dbReference type="AlphaFoldDB" id="A0A437M8N4"/>
<gene>
    <name evidence="5" type="ORF">EOD43_09470</name>
</gene>
<dbReference type="RefSeq" id="WP_127743233.1">
    <property type="nucleotide sequence ID" value="NZ_SACN01000001.1"/>
</dbReference>
<organism evidence="5 6">
    <name type="scientific">Sphingomonas crocodyli</name>
    <dbReference type="NCBI Taxonomy" id="1979270"/>
    <lineage>
        <taxon>Bacteria</taxon>
        <taxon>Pseudomonadati</taxon>
        <taxon>Pseudomonadota</taxon>
        <taxon>Alphaproteobacteria</taxon>
        <taxon>Sphingomonadales</taxon>
        <taxon>Sphingomonadaceae</taxon>
        <taxon>Sphingomonas</taxon>
    </lineage>
</organism>
<evidence type="ECO:0000313" key="6">
    <source>
        <dbReference type="Proteomes" id="UP000282971"/>
    </source>
</evidence>
<dbReference type="InterPro" id="IPR020904">
    <property type="entry name" value="Sc_DH/Rdtase_CS"/>
</dbReference>
<feature type="domain" description="Ketoreductase" evidence="4">
    <location>
        <begin position="6"/>
        <end position="182"/>
    </location>
</feature>
<dbReference type="PRINTS" id="PR00081">
    <property type="entry name" value="GDHRDH"/>
</dbReference>
<reference evidence="5 6" key="1">
    <citation type="submission" date="2019-01" db="EMBL/GenBank/DDBJ databases">
        <authorList>
            <person name="Chen W.-M."/>
        </authorList>
    </citation>
    <scope>NUCLEOTIDE SEQUENCE [LARGE SCALE GENOMIC DNA]</scope>
    <source>
        <strain evidence="5 6">CCP-7</strain>
    </source>
</reference>
<dbReference type="GO" id="GO:0016491">
    <property type="term" value="F:oxidoreductase activity"/>
    <property type="evidence" value="ECO:0007669"/>
    <property type="project" value="UniProtKB-KW"/>
</dbReference>
<dbReference type="Proteomes" id="UP000282971">
    <property type="component" value="Unassembled WGS sequence"/>
</dbReference>
<accession>A0A437M8N4</accession>
<dbReference type="Pfam" id="PF00106">
    <property type="entry name" value="adh_short"/>
    <property type="match status" value="1"/>
</dbReference>
<comment type="caution">
    <text evidence="5">The sequence shown here is derived from an EMBL/GenBank/DDBJ whole genome shotgun (WGS) entry which is preliminary data.</text>
</comment>
<dbReference type="SMART" id="SM00822">
    <property type="entry name" value="PKS_KR"/>
    <property type="match status" value="1"/>
</dbReference>
<dbReference type="OrthoDB" id="9810734at2"/>
<dbReference type="SUPFAM" id="SSF51735">
    <property type="entry name" value="NAD(P)-binding Rossmann-fold domains"/>
    <property type="match status" value="1"/>
</dbReference>
<name>A0A437M8N4_9SPHN</name>
<dbReference type="PANTHER" id="PTHR44169">
    <property type="entry name" value="NADPH-DEPENDENT 1-ACYLDIHYDROXYACETONE PHOSPHATE REDUCTASE"/>
    <property type="match status" value="1"/>
</dbReference>
<keyword evidence="6" id="KW-1185">Reference proteome</keyword>
<dbReference type="PANTHER" id="PTHR44169:SF6">
    <property type="entry name" value="NADPH-DEPENDENT 1-ACYLDIHYDROXYACETONE PHOSPHATE REDUCTASE"/>
    <property type="match status" value="1"/>
</dbReference>
<dbReference type="InterPro" id="IPR002347">
    <property type="entry name" value="SDR_fam"/>
</dbReference>
<sequence length="247" mass="26441">MKTSGNVILITGGGSGIGRELARRFNDLGNDVIVAGRRRDALDETIAGRTGMHAIELDVESAESIAAFAAKLIAEHPRLNVVINNAGMMRTDDLTRGDGLNGAEETIVTNLLGPIRLNAALVDHLRTQADAAIVNVSSGLAFVPFPKAPVYSATKAAIHSYTVILREQLRGSIEVIELAPPAVQTGLTPGQSTREGYMPLQDFIDEVMGLFATQPTPAEILVDRVKPLRFAEAEGRYDDVLAMLKSL</sequence>
<dbReference type="PROSITE" id="PS00061">
    <property type="entry name" value="ADH_SHORT"/>
    <property type="match status" value="1"/>
</dbReference>
<evidence type="ECO:0000313" key="5">
    <source>
        <dbReference type="EMBL" id="RVT94062.1"/>
    </source>
</evidence>
<dbReference type="Gene3D" id="3.40.50.720">
    <property type="entry name" value="NAD(P)-binding Rossmann-like Domain"/>
    <property type="match status" value="1"/>
</dbReference>
<dbReference type="PRINTS" id="PR00080">
    <property type="entry name" value="SDRFAMILY"/>
</dbReference>
<evidence type="ECO:0000256" key="2">
    <source>
        <dbReference type="ARBA" id="ARBA00023002"/>
    </source>
</evidence>
<evidence type="ECO:0000256" key="3">
    <source>
        <dbReference type="RuleBase" id="RU000363"/>
    </source>
</evidence>